<organism evidence="1 2">
    <name type="scientific">Gossypium trilobum</name>
    <dbReference type="NCBI Taxonomy" id="34281"/>
    <lineage>
        <taxon>Eukaryota</taxon>
        <taxon>Viridiplantae</taxon>
        <taxon>Streptophyta</taxon>
        <taxon>Embryophyta</taxon>
        <taxon>Tracheophyta</taxon>
        <taxon>Spermatophyta</taxon>
        <taxon>Magnoliopsida</taxon>
        <taxon>eudicotyledons</taxon>
        <taxon>Gunneridae</taxon>
        <taxon>Pentapetalae</taxon>
        <taxon>rosids</taxon>
        <taxon>malvids</taxon>
        <taxon>Malvales</taxon>
        <taxon>Malvaceae</taxon>
        <taxon>Malvoideae</taxon>
        <taxon>Gossypium</taxon>
    </lineage>
</organism>
<accession>A0A7J9DA68</accession>
<reference evidence="1 2" key="1">
    <citation type="journal article" date="2019" name="Genome Biol. Evol.">
        <title>Insights into the evolution of the New World diploid cottons (Gossypium, subgenus Houzingenia) based on genome sequencing.</title>
        <authorList>
            <person name="Grover C.E."/>
            <person name="Arick M.A. 2nd"/>
            <person name="Thrash A."/>
            <person name="Conover J.L."/>
            <person name="Sanders W.S."/>
            <person name="Peterson D.G."/>
            <person name="Frelichowski J.E."/>
            <person name="Scheffler J.A."/>
            <person name="Scheffler B.E."/>
            <person name="Wendel J.F."/>
        </authorList>
    </citation>
    <scope>NUCLEOTIDE SEQUENCE [LARGE SCALE GENOMIC DNA]</scope>
    <source>
        <strain evidence="1">8</strain>
        <tissue evidence="1">Leaf</tissue>
    </source>
</reference>
<dbReference type="Proteomes" id="UP000593568">
    <property type="component" value="Unassembled WGS sequence"/>
</dbReference>
<proteinExistence type="predicted"/>
<sequence length="28" mass="3024">MFGSRQYPITGVFHSRLNSVSSGGIKVV</sequence>
<name>A0A7J9DA68_9ROSI</name>
<dbReference type="AlphaFoldDB" id="A0A7J9DA68"/>
<keyword evidence="2" id="KW-1185">Reference proteome</keyword>
<evidence type="ECO:0000313" key="1">
    <source>
        <dbReference type="EMBL" id="MBA0757498.1"/>
    </source>
</evidence>
<dbReference type="EMBL" id="JABEZW010000001">
    <property type="protein sequence ID" value="MBA0757498.1"/>
    <property type="molecule type" value="Genomic_DNA"/>
</dbReference>
<protein>
    <submittedName>
        <fullName evidence="1">Uncharacterized protein</fullName>
    </submittedName>
</protein>
<gene>
    <name evidence="1" type="ORF">Gotri_020596</name>
</gene>
<comment type="caution">
    <text evidence="1">The sequence shown here is derived from an EMBL/GenBank/DDBJ whole genome shotgun (WGS) entry which is preliminary data.</text>
</comment>
<evidence type="ECO:0000313" key="2">
    <source>
        <dbReference type="Proteomes" id="UP000593568"/>
    </source>
</evidence>